<gene>
    <name evidence="1" type="ORF">AVDCRST_MAG46-2547</name>
</gene>
<dbReference type="AlphaFoldDB" id="A0A6J4M747"/>
<protein>
    <recommendedName>
        <fullName evidence="2">Secreted protein</fullName>
    </recommendedName>
</protein>
<evidence type="ECO:0000313" key="1">
    <source>
        <dbReference type="EMBL" id="CAA9350259.1"/>
    </source>
</evidence>
<dbReference type="EMBL" id="CADCUD010000172">
    <property type="protein sequence ID" value="CAA9350259.1"/>
    <property type="molecule type" value="Genomic_DNA"/>
</dbReference>
<organism evidence="1">
    <name type="scientific">uncultured Nocardioidaceae bacterium</name>
    <dbReference type="NCBI Taxonomy" id="253824"/>
    <lineage>
        <taxon>Bacteria</taxon>
        <taxon>Bacillati</taxon>
        <taxon>Actinomycetota</taxon>
        <taxon>Actinomycetes</taxon>
        <taxon>Propionibacteriales</taxon>
        <taxon>Nocardioidaceae</taxon>
        <taxon>environmental samples</taxon>
    </lineage>
</organism>
<sequence>MNTPFLLLDVDGVLNALPEVRTDLSVWDDWQFGSATADGARWPIIWSPSVVAALLDWHRQGSVELHWLTTWGHDANNELRLLLGLPELPVAGTYQDAGAPSVQAPTGAAHASVAPAAPDPLSGRWWKYDVVARLVQSEPGRPLIWVDDDLYRFNGAFARWATDQPSVTPVRPDPRCGLSPADLDAIADLL</sequence>
<reference evidence="1" key="1">
    <citation type="submission" date="2020-02" db="EMBL/GenBank/DDBJ databases">
        <authorList>
            <person name="Meier V. D."/>
        </authorList>
    </citation>
    <scope>NUCLEOTIDE SEQUENCE</scope>
    <source>
        <strain evidence="1">AVDCRST_MAG46</strain>
    </source>
</reference>
<proteinExistence type="predicted"/>
<accession>A0A6J4M747</accession>
<dbReference type="Pfam" id="PF18143">
    <property type="entry name" value="HAD_SAK_2"/>
    <property type="match status" value="1"/>
</dbReference>
<evidence type="ECO:0008006" key="2">
    <source>
        <dbReference type="Google" id="ProtNLM"/>
    </source>
</evidence>
<name>A0A6J4M747_9ACTN</name>